<dbReference type="RefSeq" id="WP_213116106.1">
    <property type="nucleotide sequence ID" value="NZ_JAGYPF010000001.1"/>
</dbReference>
<protein>
    <submittedName>
        <fullName evidence="2">RES family NAD+ phosphorylase</fullName>
    </submittedName>
</protein>
<name>A0A942U3H0_9BACI</name>
<evidence type="ECO:0000259" key="1">
    <source>
        <dbReference type="Pfam" id="PF08808"/>
    </source>
</evidence>
<gene>
    <name evidence="2" type="ORF">KHA99_03920</name>
</gene>
<dbReference type="EMBL" id="JAGYPF010000001">
    <property type="protein sequence ID" value="MBS4211607.1"/>
    <property type="molecule type" value="Genomic_DNA"/>
</dbReference>
<evidence type="ECO:0000313" key="3">
    <source>
        <dbReference type="Proteomes" id="UP000679749"/>
    </source>
</evidence>
<evidence type="ECO:0000313" key="2">
    <source>
        <dbReference type="EMBL" id="MBS4211607.1"/>
    </source>
</evidence>
<accession>A0A942U3H0</accession>
<dbReference type="Proteomes" id="UP000679749">
    <property type="component" value="Unassembled WGS sequence"/>
</dbReference>
<keyword evidence="3" id="KW-1185">Reference proteome</keyword>
<sequence length="137" mass="15736">MLIRIETALSEVRPWKGSEVTVATVRNNQDLTLIDLSKVKPIMSPFQFDDIMSEIRNRNLLLKLQEILSRPVDPNKSELEYIPSQYLTEFIKSLGYDGVIFKSSLGKSNNIVIFNQSKTTITELNYYDVTNIEVSFD</sequence>
<organism evidence="2 3">
    <name type="scientific">Neobacillus rhizophilus</name>
    <dbReference type="NCBI Taxonomy" id="2833579"/>
    <lineage>
        <taxon>Bacteria</taxon>
        <taxon>Bacillati</taxon>
        <taxon>Bacillota</taxon>
        <taxon>Bacilli</taxon>
        <taxon>Bacillales</taxon>
        <taxon>Bacillaceae</taxon>
        <taxon>Neobacillus</taxon>
    </lineage>
</organism>
<dbReference type="AlphaFoldDB" id="A0A942U3H0"/>
<proteinExistence type="predicted"/>
<dbReference type="InterPro" id="IPR014914">
    <property type="entry name" value="RES_dom"/>
</dbReference>
<reference evidence="2" key="1">
    <citation type="submission" date="2021-05" db="EMBL/GenBank/DDBJ databases">
        <title>Novel Bacillus species.</title>
        <authorList>
            <person name="Liu G."/>
        </authorList>
    </citation>
    <scope>NUCLEOTIDE SEQUENCE</scope>
    <source>
        <strain evidence="2">FJAT-49825</strain>
    </source>
</reference>
<feature type="domain" description="RES" evidence="1">
    <location>
        <begin position="5"/>
        <end position="116"/>
    </location>
</feature>
<comment type="caution">
    <text evidence="2">The sequence shown here is derived from an EMBL/GenBank/DDBJ whole genome shotgun (WGS) entry which is preliminary data.</text>
</comment>
<dbReference type="Pfam" id="PF08808">
    <property type="entry name" value="RES"/>
    <property type="match status" value="1"/>
</dbReference>